<reference evidence="2" key="1">
    <citation type="journal article" date="2015" name="Nature">
        <title>Complex archaea that bridge the gap between prokaryotes and eukaryotes.</title>
        <authorList>
            <person name="Spang A."/>
            <person name="Saw J.H."/>
            <person name="Jorgensen S.L."/>
            <person name="Zaremba-Niedzwiedzka K."/>
            <person name="Martijn J."/>
            <person name="Lind A.E."/>
            <person name="van Eijk R."/>
            <person name="Schleper C."/>
            <person name="Guy L."/>
            <person name="Ettema T.J."/>
        </authorList>
    </citation>
    <scope>NUCLEOTIDE SEQUENCE</scope>
</reference>
<evidence type="ECO:0000256" key="1">
    <source>
        <dbReference type="SAM" id="MobiDB-lite"/>
    </source>
</evidence>
<gene>
    <name evidence="2" type="ORF">LCGC14_0282960</name>
</gene>
<organism evidence="2">
    <name type="scientific">marine sediment metagenome</name>
    <dbReference type="NCBI Taxonomy" id="412755"/>
    <lineage>
        <taxon>unclassified sequences</taxon>
        <taxon>metagenomes</taxon>
        <taxon>ecological metagenomes</taxon>
    </lineage>
</organism>
<sequence>MTISENIRFRAIGLLSSFQEHCLKATVSPTHGGASQAPKSSGNNERVIGSEGAVSVAEDTLSTEIGVLDDAGYVPGGVDDCRIDMTQLLCWLNDRFGGKGVSLTTAKCYRRWLASYFDAIGHPDSLMIRNWQPPSSQEAALASDAADSEYLAAKTYDPSRSLVTSDDLLPGNTRYLSFIDRESLSLLLEQLLSVTAKGTPRYQAGPEAALMFTVSMMTGLRPHEWPTARYLELFFDPETKLTLGPVLEVMTLKQSSRREDNPLREKRYLVLDKWPKDQIERVVAFIDQIQGSAEDFDAYYNRARMTLGRAWKRAQRLAIKTNSKSEDVAKGRDSLPQEPLPPKSDSLGDEGDDVEATKVRAEESSYSGMVMVDDTRAVGFYTARHVFAEEIRRSVSLTRFELAAMLGHSLLTNQVYYGPKMESSDREYDFVLPRPWPGDADEIKLWDYKVNPLRTAYMQGDLFGGMTGTESEQGSSFSRDGASSFYLR</sequence>
<feature type="compositionally biased region" description="Polar residues" evidence="1">
    <location>
        <begin position="468"/>
        <end position="478"/>
    </location>
</feature>
<dbReference type="EMBL" id="LAZR01000163">
    <property type="protein sequence ID" value="KKN85127.1"/>
    <property type="molecule type" value="Genomic_DNA"/>
</dbReference>
<protein>
    <submittedName>
        <fullName evidence="2">Uncharacterized protein</fullName>
    </submittedName>
</protein>
<feature type="region of interest" description="Disordered" evidence="1">
    <location>
        <begin position="322"/>
        <end position="354"/>
    </location>
</feature>
<name>A0A0F9UCL4_9ZZZZ</name>
<dbReference type="AlphaFoldDB" id="A0A0F9UCL4"/>
<evidence type="ECO:0000313" key="2">
    <source>
        <dbReference type="EMBL" id="KKN85127.1"/>
    </source>
</evidence>
<comment type="caution">
    <text evidence="2">The sequence shown here is derived from an EMBL/GenBank/DDBJ whole genome shotgun (WGS) entry which is preliminary data.</text>
</comment>
<accession>A0A0F9UCL4</accession>
<feature type="region of interest" description="Disordered" evidence="1">
    <location>
        <begin position="468"/>
        <end position="488"/>
    </location>
</feature>
<feature type="compositionally biased region" description="Basic and acidic residues" evidence="1">
    <location>
        <begin position="323"/>
        <end position="335"/>
    </location>
</feature>
<proteinExistence type="predicted"/>